<dbReference type="AlphaFoldDB" id="A0AAV9A424"/>
<evidence type="ECO:0000256" key="1">
    <source>
        <dbReference type="ARBA" id="ARBA00022490"/>
    </source>
</evidence>
<dbReference type="PANTHER" id="PTHR33692">
    <property type="entry name" value="RIBOSOME MATURATION FACTOR RIMM"/>
    <property type="match status" value="1"/>
</dbReference>
<dbReference type="GO" id="GO:0006364">
    <property type="term" value="P:rRNA processing"/>
    <property type="evidence" value="ECO:0007669"/>
    <property type="project" value="UniProtKB-KW"/>
</dbReference>
<evidence type="ECO:0000313" key="7">
    <source>
        <dbReference type="Proteomes" id="UP001179952"/>
    </source>
</evidence>
<keyword evidence="4" id="KW-0143">Chaperone</keyword>
<keyword evidence="2" id="KW-0690">Ribosome biogenesis</keyword>
<evidence type="ECO:0000259" key="5">
    <source>
        <dbReference type="Pfam" id="PF01782"/>
    </source>
</evidence>
<sequence>MEDRMSKVEATREHEAVIQHLDDKFVEAAGIDPPIDERFDESKVPIDGVTVKRSDGQLKKMAGADVGLTLEEFIEIGYISSVHGLDGELRVKATTDFPEMRFSVPGKRWLKTRVAGEETVREVELLEGRGHPGQKSWILSFGGVDSVDEVGS</sequence>
<evidence type="ECO:0000256" key="3">
    <source>
        <dbReference type="ARBA" id="ARBA00022552"/>
    </source>
</evidence>
<evidence type="ECO:0000313" key="6">
    <source>
        <dbReference type="EMBL" id="KAK1258933.1"/>
    </source>
</evidence>
<gene>
    <name evidence="6" type="ORF">QJS04_geneDACA020246</name>
</gene>
<reference evidence="6" key="1">
    <citation type="journal article" date="2023" name="Nat. Commun.">
        <title>Diploid and tetraploid genomes of Acorus and the evolution of monocots.</title>
        <authorList>
            <person name="Ma L."/>
            <person name="Liu K.W."/>
            <person name="Li Z."/>
            <person name="Hsiao Y.Y."/>
            <person name="Qi Y."/>
            <person name="Fu T."/>
            <person name="Tang G.D."/>
            <person name="Zhang D."/>
            <person name="Sun W.H."/>
            <person name="Liu D.K."/>
            <person name="Li Y."/>
            <person name="Chen G.Z."/>
            <person name="Liu X.D."/>
            <person name="Liao X.Y."/>
            <person name="Jiang Y.T."/>
            <person name="Yu X."/>
            <person name="Hao Y."/>
            <person name="Huang J."/>
            <person name="Zhao X.W."/>
            <person name="Ke S."/>
            <person name="Chen Y.Y."/>
            <person name="Wu W.L."/>
            <person name="Hsu J.L."/>
            <person name="Lin Y.F."/>
            <person name="Huang M.D."/>
            <person name="Li C.Y."/>
            <person name="Huang L."/>
            <person name="Wang Z.W."/>
            <person name="Zhao X."/>
            <person name="Zhong W.Y."/>
            <person name="Peng D.H."/>
            <person name="Ahmad S."/>
            <person name="Lan S."/>
            <person name="Zhang J.S."/>
            <person name="Tsai W.C."/>
            <person name="Van de Peer Y."/>
            <person name="Liu Z.J."/>
        </authorList>
    </citation>
    <scope>NUCLEOTIDE SEQUENCE</scope>
    <source>
        <strain evidence="6">SCP</strain>
    </source>
</reference>
<accession>A0AAV9A424</accession>
<dbReference type="GO" id="GO:0043022">
    <property type="term" value="F:ribosome binding"/>
    <property type="evidence" value="ECO:0007669"/>
    <property type="project" value="InterPro"/>
</dbReference>
<comment type="caution">
    <text evidence="6">The sequence shown here is derived from an EMBL/GenBank/DDBJ whole genome shotgun (WGS) entry which is preliminary data.</text>
</comment>
<protein>
    <recommendedName>
        <fullName evidence="5">RimM N-terminal domain-containing protein</fullName>
    </recommendedName>
</protein>
<dbReference type="InterPro" id="IPR011961">
    <property type="entry name" value="RimM"/>
</dbReference>
<dbReference type="InterPro" id="IPR002676">
    <property type="entry name" value="RimM_N"/>
</dbReference>
<keyword evidence="7" id="KW-1185">Reference proteome</keyword>
<keyword evidence="3" id="KW-0698">rRNA processing</keyword>
<dbReference type="PANTHER" id="PTHR33692:SF1">
    <property type="entry name" value="RIBOSOME MATURATION FACTOR RIMM"/>
    <property type="match status" value="1"/>
</dbReference>
<dbReference type="InterPro" id="IPR009000">
    <property type="entry name" value="Transl_B-barrel_sf"/>
</dbReference>
<dbReference type="EMBL" id="JAUJYN010000013">
    <property type="protein sequence ID" value="KAK1258933.1"/>
    <property type="molecule type" value="Genomic_DNA"/>
</dbReference>
<proteinExistence type="predicted"/>
<dbReference type="SUPFAM" id="SSF50447">
    <property type="entry name" value="Translation proteins"/>
    <property type="match status" value="1"/>
</dbReference>
<dbReference type="Pfam" id="PF01782">
    <property type="entry name" value="RimM"/>
    <property type="match status" value="1"/>
</dbReference>
<keyword evidence="1" id="KW-0963">Cytoplasm</keyword>
<name>A0AAV9A424_ACOGR</name>
<reference evidence="6" key="2">
    <citation type="submission" date="2023-06" db="EMBL/GenBank/DDBJ databases">
        <authorList>
            <person name="Ma L."/>
            <person name="Liu K.-W."/>
            <person name="Li Z."/>
            <person name="Hsiao Y.-Y."/>
            <person name="Qi Y."/>
            <person name="Fu T."/>
            <person name="Tang G."/>
            <person name="Zhang D."/>
            <person name="Sun W.-H."/>
            <person name="Liu D.-K."/>
            <person name="Li Y."/>
            <person name="Chen G.-Z."/>
            <person name="Liu X.-D."/>
            <person name="Liao X.-Y."/>
            <person name="Jiang Y.-T."/>
            <person name="Yu X."/>
            <person name="Hao Y."/>
            <person name="Huang J."/>
            <person name="Zhao X.-W."/>
            <person name="Ke S."/>
            <person name="Chen Y.-Y."/>
            <person name="Wu W.-L."/>
            <person name="Hsu J.-L."/>
            <person name="Lin Y.-F."/>
            <person name="Huang M.-D."/>
            <person name="Li C.-Y."/>
            <person name="Huang L."/>
            <person name="Wang Z.-W."/>
            <person name="Zhao X."/>
            <person name="Zhong W.-Y."/>
            <person name="Peng D.-H."/>
            <person name="Ahmad S."/>
            <person name="Lan S."/>
            <person name="Zhang J.-S."/>
            <person name="Tsai W.-C."/>
            <person name="Van De Peer Y."/>
            <person name="Liu Z.-J."/>
        </authorList>
    </citation>
    <scope>NUCLEOTIDE SEQUENCE</scope>
    <source>
        <strain evidence="6">SCP</strain>
        <tissue evidence="6">Leaves</tissue>
    </source>
</reference>
<feature type="domain" description="RimM N-terminal" evidence="5">
    <location>
        <begin position="76"/>
        <end position="150"/>
    </location>
</feature>
<evidence type="ECO:0000256" key="2">
    <source>
        <dbReference type="ARBA" id="ARBA00022517"/>
    </source>
</evidence>
<dbReference type="GO" id="GO:0005840">
    <property type="term" value="C:ribosome"/>
    <property type="evidence" value="ECO:0007669"/>
    <property type="project" value="InterPro"/>
</dbReference>
<evidence type="ECO:0000256" key="4">
    <source>
        <dbReference type="ARBA" id="ARBA00023186"/>
    </source>
</evidence>
<organism evidence="6 7">
    <name type="scientific">Acorus gramineus</name>
    <name type="common">Dwarf sweet flag</name>
    <dbReference type="NCBI Taxonomy" id="55184"/>
    <lineage>
        <taxon>Eukaryota</taxon>
        <taxon>Viridiplantae</taxon>
        <taxon>Streptophyta</taxon>
        <taxon>Embryophyta</taxon>
        <taxon>Tracheophyta</taxon>
        <taxon>Spermatophyta</taxon>
        <taxon>Magnoliopsida</taxon>
        <taxon>Liliopsida</taxon>
        <taxon>Acoraceae</taxon>
        <taxon>Acorus</taxon>
    </lineage>
</organism>
<dbReference type="InterPro" id="IPR036976">
    <property type="entry name" value="RimM_N_sf"/>
</dbReference>
<dbReference type="Proteomes" id="UP001179952">
    <property type="component" value="Unassembled WGS sequence"/>
</dbReference>
<dbReference type="Gene3D" id="2.40.30.60">
    <property type="entry name" value="RimM"/>
    <property type="match status" value="1"/>
</dbReference>